<dbReference type="Proteomes" id="UP001203423">
    <property type="component" value="Unassembled WGS sequence"/>
</dbReference>
<dbReference type="EMBL" id="JAKIKS010000004">
    <property type="protein sequence ID" value="MCL1123338.1"/>
    <property type="molecule type" value="Genomic_DNA"/>
</dbReference>
<comment type="caution">
    <text evidence="2">The sequence shown here is derived from an EMBL/GenBank/DDBJ whole genome shotgun (WGS) entry which is preliminary data.</text>
</comment>
<sequence length="99" mass="9967">MNVNNNTNNLVSSYQSSQTQAKPTQTNQADNSQKAVSTESVSISQEALDLASNVKVASDVSGLPSSSIEGVNAYLSVAALSDDISPQGGGSGGGVIPPL</sequence>
<proteinExistence type="predicted"/>
<evidence type="ECO:0000313" key="3">
    <source>
        <dbReference type="Proteomes" id="UP001203423"/>
    </source>
</evidence>
<evidence type="ECO:0000256" key="1">
    <source>
        <dbReference type="SAM" id="MobiDB-lite"/>
    </source>
</evidence>
<keyword evidence="3" id="KW-1185">Reference proteome</keyword>
<feature type="region of interest" description="Disordered" evidence="1">
    <location>
        <begin position="1"/>
        <end position="41"/>
    </location>
</feature>
<organism evidence="2 3">
    <name type="scientific">Shewanella surugensis</name>
    <dbReference type="NCBI Taxonomy" id="212020"/>
    <lineage>
        <taxon>Bacteria</taxon>
        <taxon>Pseudomonadati</taxon>
        <taxon>Pseudomonadota</taxon>
        <taxon>Gammaproteobacteria</taxon>
        <taxon>Alteromonadales</taxon>
        <taxon>Shewanellaceae</taxon>
        <taxon>Shewanella</taxon>
    </lineage>
</organism>
<accession>A0ABT0L6M6</accession>
<evidence type="ECO:0000313" key="2">
    <source>
        <dbReference type="EMBL" id="MCL1123338.1"/>
    </source>
</evidence>
<dbReference type="RefSeq" id="WP_248938621.1">
    <property type="nucleotide sequence ID" value="NZ_JAKIKS010000004.1"/>
</dbReference>
<protein>
    <submittedName>
        <fullName evidence="2">Uncharacterized protein</fullName>
    </submittedName>
</protein>
<name>A0ABT0L6M6_9GAMM</name>
<gene>
    <name evidence="2" type="ORF">L2764_02275</name>
</gene>
<reference evidence="2 3" key="1">
    <citation type="submission" date="2022-01" db="EMBL/GenBank/DDBJ databases">
        <title>Whole genome-based taxonomy of the Shewanellaceae.</title>
        <authorList>
            <person name="Martin-Rodriguez A.J."/>
        </authorList>
    </citation>
    <scope>NUCLEOTIDE SEQUENCE [LARGE SCALE GENOMIC DNA]</scope>
    <source>
        <strain evidence="2 3">DSM 17177</strain>
    </source>
</reference>
<feature type="compositionally biased region" description="Polar residues" evidence="1">
    <location>
        <begin position="10"/>
        <end position="41"/>
    </location>
</feature>